<dbReference type="RefSeq" id="WP_200358657.1">
    <property type="nucleotide sequence ID" value="NZ_JAENIL010000070.1"/>
</dbReference>
<reference evidence="3" key="1">
    <citation type="submission" date="2021-01" db="EMBL/GenBank/DDBJ databases">
        <title>Modified the classification status of verrucomicrobia.</title>
        <authorList>
            <person name="Feng X."/>
        </authorList>
    </citation>
    <scope>NUCLEOTIDE SEQUENCE</scope>
    <source>
        <strain evidence="3">KCTC 13126</strain>
    </source>
</reference>
<proteinExistence type="predicted"/>
<accession>A0A934VTU5</accession>
<evidence type="ECO:0000313" key="3">
    <source>
        <dbReference type="EMBL" id="MBK1880088.1"/>
    </source>
</evidence>
<evidence type="ECO:0000313" key="4">
    <source>
        <dbReference type="Proteomes" id="UP000617628"/>
    </source>
</evidence>
<feature type="compositionally biased region" description="Basic and acidic residues" evidence="1">
    <location>
        <begin position="229"/>
        <end position="247"/>
    </location>
</feature>
<dbReference type="SUPFAM" id="SSF56935">
    <property type="entry name" value="Porins"/>
    <property type="match status" value="2"/>
</dbReference>
<dbReference type="AlphaFoldDB" id="A0A934VTU5"/>
<evidence type="ECO:0008006" key="5">
    <source>
        <dbReference type="Google" id="ProtNLM"/>
    </source>
</evidence>
<evidence type="ECO:0000256" key="2">
    <source>
        <dbReference type="SAM" id="SignalP"/>
    </source>
</evidence>
<protein>
    <recommendedName>
        <fullName evidence="5">MtrB/PioB family decaheme-associated outer membrane protein</fullName>
    </recommendedName>
</protein>
<name>A0A934VTU5_9BACT</name>
<feature type="chain" id="PRO_5037576069" description="MtrB/PioB family decaheme-associated outer membrane protein" evidence="2">
    <location>
        <begin position="24"/>
        <end position="691"/>
    </location>
</feature>
<keyword evidence="4" id="KW-1185">Reference proteome</keyword>
<gene>
    <name evidence="3" type="ORF">JIN87_24600</name>
</gene>
<organism evidence="3 4">
    <name type="scientific">Pelagicoccus mobilis</name>
    <dbReference type="NCBI Taxonomy" id="415221"/>
    <lineage>
        <taxon>Bacteria</taxon>
        <taxon>Pseudomonadati</taxon>
        <taxon>Verrucomicrobiota</taxon>
        <taxon>Opitutia</taxon>
        <taxon>Puniceicoccales</taxon>
        <taxon>Pelagicoccaceae</taxon>
        <taxon>Pelagicoccus</taxon>
    </lineage>
</organism>
<evidence type="ECO:0000256" key="1">
    <source>
        <dbReference type="SAM" id="MobiDB-lite"/>
    </source>
</evidence>
<feature type="region of interest" description="Disordered" evidence="1">
    <location>
        <begin position="225"/>
        <end position="247"/>
    </location>
</feature>
<feature type="signal peptide" evidence="2">
    <location>
        <begin position="1"/>
        <end position="23"/>
    </location>
</feature>
<comment type="caution">
    <text evidence="3">The sequence shown here is derived from an EMBL/GenBank/DDBJ whole genome shotgun (WGS) entry which is preliminary data.</text>
</comment>
<dbReference type="EMBL" id="JAENIL010000070">
    <property type="protein sequence ID" value="MBK1880088.1"/>
    <property type="molecule type" value="Genomic_DNA"/>
</dbReference>
<sequence>MKNNSVSTILSASFVLAATFALASTTHAQDEQLPDTGNFIDVTLGHASHDGNEAAYLARTPIKKHAFGGIERFQYEGYVGDYTEFSVYGRAMHDNNDYLFGMEFLNEEVGFFNLEWKEYRIFYDGSGHYFPGGDTWIELYDDELALDRTRFQIAGGLFLDNFPDVSFSYTQLGRKGLKSSTALADTSLTGGFGTRNIVPAFWDIDETRHIFDFEATEKYSKTQTTLSLRAEENETDNARKMTRRPNEPSFRRITHRERFDTDLLSARFSSVTEIDEKTTFSAGIAYTEIDVNATGDRIINSEFDAPYDANYQGQRRDHGWIDLLADSQIDQWIINANLMTKPAKNWKAVYALRLEEMNTGIDSEFIETEFSTGSGMFEEHPIELNAERDWNDAAVSAEFIYTGIENVIYDGSVLYTTGDGDFMEEEFDAETSGQLLERLSNTERDVLKFALGAKFYPSSDVRWFVNYYHKERDNKYNHIIDPTEPDGRDRFPAYTDGQDFTTDDLNVSVRWKASKNVSALTRVDYQKSKIDSQGQGLEWALAYDREALIISQSVTAAYKAFFIQASAIYMDDERESPISSIGGGIADTLAVLDGDFWNGNVSVNWGINDDSNAAVNLFYNRVDNYVDNSEFGQPYGEDLEESGVSATYTRQLTDNAQLTLRYAYFESEDRASGGRNDYDAQILYSSIRYRF</sequence>
<keyword evidence="2" id="KW-0732">Signal</keyword>
<dbReference type="Proteomes" id="UP000617628">
    <property type="component" value="Unassembled WGS sequence"/>
</dbReference>